<keyword evidence="6" id="KW-1185">Reference proteome</keyword>
<dbReference type="AlphaFoldDB" id="A0A8J3MTK5"/>
<dbReference type="RefSeq" id="WP_236031684.1">
    <property type="nucleotide sequence ID" value="NZ_BNJF01000004.1"/>
</dbReference>
<dbReference type="EC" id="2.7.7.7" evidence="1"/>
<evidence type="ECO:0000313" key="5">
    <source>
        <dbReference type="EMBL" id="GHO48327.1"/>
    </source>
</evidence>
<keyword evidence="4" id="KW-0239">DNA-directed DNA polymerase</keyword>
<dbReference type="GO" id="GO:0003887">
    <property type="term" value="F:DNA-directed DNA polymerase activity"/>
    <property type="evidence" value="ECO:0007669"/>
    <property type="project" value="UniProtKB-KW"/>
</dbReference>
<organism evidence="5 6">
    <name type="scientific">Ktedonospora formicarum</name>
    <dbReference type="NCBI Taxonomy" id="2778364"/>
    <lineage>
        <taxon>Bacteria</taxon>
        <taxon>Bacillati</taxon>
        <taxon>Chloroflexota</taxon>
        <taxon>Ktedonobacteria</taxon>
        <taxon>Ktedonobacterales</taxon>
        <taxon>Ktedonobacteraceae</taxon>
        <taxon>Ktedonospora</taxon>
    </lineage>
</organism>
<dbReference type="EMBL" id="BNJF01000004">
    <property type="protein sequence ID" value="GHO48327.1"/>
    <property type="molecule type" value="Genomic_DNA"/>
</dbReference>
<dbReference type="InterPro" id="IPR042087">
    <property type="entry name" value="DNA_pol_B_thumb"/>
</dbReference>
<evidence type="ECO:0000256" key="2">
    <source>
        <dbReference type="ARBA" id="ARBA00022679"/>
    </source>
</evidence>
<accession>A0A8J3MTK5</accession>
<reference evidence="5" key="1">
    <citation type="submission" date="2020-10" db="EMBL/GenBank/DDBJ databases">
        <title>Taxonomic study of unclassified bacteria belonging to the class Ktedonobacteria.</title>
        <authorList>
            <person name="Yabe S."/>
            <person name="Wang C.M."/>
            <person name="Zheng Y."/>
            <person name="Sakai Y."/>
            <person name="Cavaletti L."/>
            <person name="Monciardini P."/>
            <person name="Donadio S."/>
        </authorList>
    </citation>
    <scope>NUCLEOTIDE SEQUENCE</scope>
    <source>
        <strain evidence="5">SOSP1-1</strain>
    </source>
</reference>
<evidence type="ECO:0000256" key="1">
    <source>
        <dbReference type="ARBA" id="ARBA00012417"/>
    </source>
</evidence>
<sequence>MRQALRCIMQGNLVEVEQHYQETLQALRTRSLPASDVATRLRLTKDTQAYLASRTKQKEAQYEALLAAGRKQWKSGERVRFYRASNGAPVWLPDEVDDISPLKDAEEDNEEMAQVPLSFSVPRRSTDLLAYDSAYYQQVLLNSYAERLRVALEPEDFFQLFRVDAQTSFFDRPVEEMQVRWIRCAPGVSSIEEQG</sequence>
<evidence type="ECO:0000256" key="3">
    <source>
        <dbReference type="ARBA" id="ARBA00022695"/>
    </source>
</evidence>
<name>A0A8J3MTK5_9CHLR</name>
<keyword evidence="2" id="KW-0808">Transferase</keyword>
<comment type="caution">
    <text evidence="5">The sequence shown here is derived from an EMBL/GenBank/DDBJ whole genome shotgun (WGS) entry which is preliminary data.</text>
</comment>
<gene>
    <name evidence="5" type="ORF">KSX_64900</name>
</gene>
<keyword evidence="3" id="KW-0548">Nucleotidyltransferase</keyword>
<dbReference type="Proteomes" id="UP000612362">
    <property type="component" value="Unassembled WGS sequence"/>
</dbReference>
<evidence type="ECO:0000256" key="4">
    <source>
        <dbReference type="ARBA" id="ARBA00022932"/>
    </source>
</evidence>
<evidence type="ECO:0000313" key="6">
    <source>
        <dbReference type="Proteomes" id="UP000612362"/>
    </source>
</evidence>
<dbReference type="Gene3D" id="1.10.132.60">
    <property type="entry name" value="DNA polymerase family B, C-terminal domain"/>
    <property type="match status" value="1"/>
</dbReference>
<proteinExistence type="predicted"/>
<protein>
    <recommendedName>
        <fullName evidence="1">DNA-directed DNA polymerase</fullName>
        <ecNumber evidence="1">2.7.7.7</ecNumber>
    </recommendedName>
</protein>